<organism evidence="1 2">
    <name type="scientific">Stylosanthes scabra</name>
    <dbReference type="NCBI Taxonomy" id="79078"/>
    <lineage>
        <taxon>Eukaryota</taxon>
        <taxon>Viridiplantae</taxon>
        <taxon>Streptophyta</taxon>
        <taxon>Embryophyta</taxon>
        <taxon>Tracheophyta</taxon>
        <taxon>Spermatophyta</taxon>
        <taxon>Magnoliopsida</taxon>
        <taxon>eudicotyledons</taxon>
        <taxon>Gunneridae</taxon>
        <taxon>Pentapetalae</taxon>
        <taxon>rosids</taxon>
        <taxon>fabids</taxon>
        <taxon>Fabales</taxon>
        <taxon>Fabaceae</taxon>
        <taxon>Papilionoideae</taxon>
        <taxon>50 kb inversion clade</taxon>
        <taxon>dalbergioids sensu lato</taxon>
        <taxon>Dalbergieae</taxon>
        <taxon>Pterocarpus clade</taxon>
        <taxon>Stylosanthes</taxon>
    </lineage>
</organism>
<name>A0ABU6SAR7_9FABA</name>
<evidence type="ECO:0000313" key="1">
    <source>
        <dbReference type="EMBL" id="MED6132878.1"/>
    </source>
</evidence>
<comment type="caution">
    <text evidence="1">The sequence shown here is derived from an EMBL/GenBank/DDBJ whole genome shotgun (WGS) entry which is preliminary data.</text>
</comment>
<dbReference type="Proteomes" id="UP001341840">
    <property type="component" value="Unassembled WGS sequence"/>
</dbReference>
<gene>
    <name evidence="1" type="ORF">PIB30_022957</name>
</gene>
<keyword evidence="2" id="KW-1185">Reference proteome</keyword>
<reference evidence="1 2" key="1">
    <citation type="journal article" date="2023" name="Plants (Basel)">
        <title>Bridging the Gap: Combining Genomics and Transcriptomics Approaches to Understand Stylosanthes scabra, an Orphan Legume from the Brazilian Caatinga.</title>
        <authorList>
            <person name="Ferreira-Neto J.R.C."/>
            <person name="da Silva M.D."/>
            <person name="Binneck E."/>
            <person name="de Melo N.F."/>
            <person name="da Silva R.H."/>
            <person name="de Melo A.L.T.M."/>
            <person name="Pandolfi V."/>
            <person name="Bustamante F.O."/>
            <person name="Brasileiro-Vidal A.C."/>
            <person name="Benko-Iseppon A.M."/>
        </authorList>
    </citation>
    <scope>NUCLEOTIDE SEQUENCE [LARGE SCALE GENOMIC DNA]</scope>
    <source>
        <tissue evidence="1">Leaves</tissue>
    </source>
</reference>
<dbReference type="EMBL" id="JASCZI010060494">
    <property type="protein sequence ID" value="MED6132878.1"/>
    <property type="molecule type" value="Genomic_DNA"/>
</dbReference>
<protein>
    <submittedName>
        <fullName evidence="1">Uncharacterized protein</fullName>
    </submittedName>
</protein>
<accession>A0ABU6SAR7</accession>
<evidence type="ECO:0000313" key="2">
    <source>
        <dbReference type="Proteomes" id="UP001341840"/>
    </source>
</evidence>
<sequence length="65" mass="7431">MCLPREALGRVRGLIPKKVVDVGDALPELCRNMRLTRDVESERDYLLEAAGPFDRVLFRAERGFL</sequence>
<proteinExistence type="predicted"/>